<name>A0A368VVV5_9BACL</name>
<proteinExistence type="predicted"/>
<dbReference type="Proteomes" id="UP000252415">
    <property type="component" value="Unassembled WGS sequence"/>
</dbReference>
<evidence type="ECO:0000313" key="3">
    <source>
        <dbReference type="Proteomes" id="UP000252415"/>
    </source>
</evidence>
<dbReference type="InterPro" id="IPR049349">
    <property type="entry name" value="DUF2264_N"/>
</dbReference>
<dbReference type="InterPro" id="IPR016624">
    <property type="entry name" value="UCP014753"/>
</dbReference>
<organism evidence="2 3">
    <name type="scientific">Paenibacillus prosopidis</name>
    <dbReference type="NCBI Taxonomy" id="630520"/>
    <lineage>
        <taxon>Bacteria</taxon>
        <taxon>Bacillati</taxon>
        <taxon>Bacillota</taxon>
        <taxon>Bacilli</taxon>
        <taxon>Bacillales</taxon>
        <taxon>Paenibacillaceae</taxon>
        <taxon>Paenibacillus</taxon>
    </lineage>
</organism>
<protein>
    <recommendedName>
        <fullName evidence="1">DUF2264 domain-containing protein</fullName>
    </recommendedName>
</protein>
<accession>A0A368VVV5</accession>
<evidence type="ECO:0000313" key="2">
    <source>
        <dbReference type="EMBL" id="RCW44275.1"/>
    </source>
</evidence>
<comment type="caution">
    <text evidence="2">The sequence shown here is derived from an EMBL/GenBank/DDBJ whole genome shotgun (WGS) entry which is preliminary data.</text>
</comment>
<dbReference type="PANTHER" id="PTHR35339:SF3">
    <property type="entry name" value="DUF2264 DOMAIN-CONTAINING PROTEIN"/>
    <property type="match status" value="1"/>
</dbReference>
<feature type="domain" description="DUF2264" evidence="1">
    <location>
        <begin position="3"/>
        <end position="377"/>
    </location>
</feature>
<dbReference type="EMBL" id="QPJD01000012">
    <property type="protein sequence ID" value="RCW44275.1"/>
    <property type="molecule type" value="Genomic_DNA"/>
</dbReference>
<dbReference type="PIRSF" id="PIRSF014753">
    <property type="entry name" value="UCP014753"/>
    <property type="match status" value="1"/>
</dbReference>
<keyword evidence="3" id="KW-1185">Reference proteome</keyword>
<dbReference type="PANTHER" id="PTHR35339">
    <property type="entry name" value="LINALOOL DEHYDRATASE_ISOMERASE DOMAIN-CONTAINING PROTEIN"/>
    <property type="match status" value="1"/>
</dbReference>
<sequence length="395" mass="43979">MTDRNYWLEQMLAISDPVLRALAERRLKEMMPIECAAAAGTNGGDAAAASASLLADRAKYTHLEALGRLLSGMAPWLENKQLDGTEEVMRSRYAALAREAIDAGTDPESPDYMNFSDGFQPIVDTAFLAQALLRAPVQLWEKLEQHVKINVITALKQTRTRKPVFSNWLLFAATIEAALFKLGERDWDPMRIDYALKQHEQWYLGDGAYSDGPEFHWDYYNSFVIQPMLVDVLDTVGDQYEEWNAMREAVTGRARRFAAVLERLIASDGTYPPLGRSLAYRFGAFHSLAQSALREQLPEGISAAQVRCALTAAIRRTLDMPGNFTPEGWLTIGFCGHQPDVGERYISTGSLYLCSAVFLPLGLPGVHPFWSGAAEDWTSRKAWSGLSFGIDTALK</sequence>
<evidence type="ECO:0000259" key="1">
    <source>
        <dbReference type="Pfam" id="PF10022"/>
    </source>
</evidence>
<dbReference type="RefSeq" id="WP_114381821.1">
    <property type="nucleotide sequence ID" value="NZ_QPJD01000012.1"/>
</dbReference>
<dbReference type="OrthoDB" id="9813465at2"/>
<reference evidence="2 3" key="1">
    <citation type="submission" date="2018-07" db="EMBL/GenBank/DDBJ databases">
        <title>Genomic Encyclopedia of Type Strains, Phase III (KMG-III): the genomes of soil and plant-associated and newly described type strains.</title>
        <authorList>
            <person name="Whitman W."/>
        </authorList>
    </citation>
    <scope>NUCLEOTIDE SEQUENCE [LARGE SCALE GENOMIC DNA]</scope>
    <source>
        <strain evidence="2 3">CECT 7506</strain>
    </source>
</reference>
<dbReference type="Pfam" id="PF10022">
    <property type="entry name" value="DUF2264"/>
    <property type="match status" value="1"/>
</dbReference>
<dbReference type="AlphaFoldDB" id="A0A368VVV5"/>
<gene>
    <name evidence="2" type="ORF">DFP97_112139</name>
</gene>